<accession>A0A9Q1BX72</accession>
<dbReference type="SUPFAM" id="SSF56219">
    <property type="entry name" value="DNase I-like"/>
    <property type="match status" value="1"/>
</dbReference>
<evidence type="ECO:0000313" key="1">
    <source>
        <dbReference type="EMBL" id="KAJ8034295.1"/>
    </source>
</evidence>
<organism evidence="1 2">
    <name type="scientific">Holothuria leucospilota</name>
    <name type="common">Black long sea cucumber</name>
    <name type="synonym">Mertensiothuria leucospilota</name>
    <dbReference type="NCBI Taxonomy" id="206669"/>
    <lineage>
        <taxon>Eukaryota</taxon>
        <taxon>Metazoa</taxon>
        <taxon>Echinodermata</taxon>
        <taxon>Eleutherozoa</taxon>
        <taxon>Echinozoa</taxon>
        <taxon>Holothuroidea</taxon>
        <taxon>Aspidochirotacea</taxon>
        <taxon>Aspidochirotida</taxon>
        <taxon>Holothuriidae</taxon>
        <taxon>Holothuria</taxon>
    </lineage>
</organism>
<dbReference type="Proteomes" id="UP001152320">
    <property type="component" value="Chromosome 10"/>
</dbReference>
<dbReference type="AlphaFoldDB" id="A0A9Q1BX72"/>
<dbReference type="Gene3D" id="3.60.10.10">
    <property type="entry name" value="Endonuclease/exonuclease/phosphatase"/>
    <property type="match status" value="1"/>
</dbReference>
<dbReference type="EMBL" id="JAIZAY010000010">
    <property type="protein sequence ID" value="KAJ8034295.1"/>
    <property type="molecule type" value="Genomic_DNA"/>
</dbReference>
<dbReference type="InterPro" id="IPR036691">
    <property type="entry name" value="Endo/exonu/phosph_ase_sf"/>
</dbReference>
<name>A0A9Q1BX72_HOLLE</name>
<sequence length="121" mass="13839">MIPYSNERNPFIEKFTWKSNIIPGIFCRLDFFLISKHLKLNVRSDGFIPGFCSDHSFVVLELTAGTLKRGPGFWKMNNSLLNDDNYLNLINCALIRGLEIMQNAIKMGLFKVYGSYGNDPL</sequence>
<reference evidence="1" key="1">
    <citation type="submission" date="2021-10" db="EMBL/GenBank/DDBJ databases">
        <title>Tropical sea cucumber genome reveals ecological adaptation and Cuvierian tubules defense mechanism.</title>
        <authorList>
            <person name="Chen T."/>
        </authorList>
    </citation>
    <scope>NUCLEOTIDE SEQUENCE</scope>
    <source>
        <strain evidence="1">Nanhai2018</strain>
        <tissue evidence="1">Muscle</tissue>
    </source>
</reference>
<keyword evidence="2" id="KW-1185">Reference proteome</keyword>
<comment type="caution">
    <text evidence="1">The sequence shown here is derived from an EMBL/GenBank/DDBJ whole genome shotgun (WGS) entry which is preliminary data.</text>
</comment>
<dbReference type="OrthoDB" id="6128564at2759"/>
<evidence type="ECO:0000313" key="2">
    <source>
        <dbReference type="Proteomes" id="UP001152320"/>
    </source>
</evidence>
<proteinExistence type="predicted"/>
<gene>
    <name evidence="1" type="ORF">HOLleu_21072</name>
</gene>
<protein>
    <submittedName>
        <fullName evidence="1">Uncharacterized protein</fullName>
    </submittedName>
</protein>